<dbReference type="EMBL" id="QMPZ01000064">
    <property type="protein sequence ID" value="RLE09081.1"/>
    <property type="molecule type" value="Genomic_DNA"/>
</dbReference>
<comment type="subcellular location">
    <subcellularLocation>
        <location evidence="9">Cytoplasm</location>
    </subcellularLocation>
</comment>
<dbReference type="PANTHER" id="PTHR10210">
    <property type="entry name" value="RIBOSE-PHOSPHATE DIPHOSPHOKINASE FAMILY MEMBER"/>
    <property type="match status" value="1"/>
</dbReference>
<keyword evidence="2 9" id="KW-0479">Metal-binding</keyword>
<keyword evidence="6 9" id="KW-0067">ATP-binding</keyword>
<dbReference type="GO" id="GO:0000287">
    <property type="term" value="F:magnesium ion binding"/>
    <property type="evidence" value="ECO:0007669"/>
    <property type="project" value="UniProtKB-UniRule"/>
</dbReference>
<feature type="binding site" evidence="9">
    <location>
        <position position="221"/>
    </location>
    <ligand>
        <name>D-ribose 5-phosphate</name>
        <dbReference type="ChEBI" id="CHEBI:78346"/>
    </ligand>
</feature>
<dbReference type="Gene3D" id="3.40.50.2020">
    <property type="match status" value="2"/>
</dbReference>
<comment type="pathway">
    <text evidence="9">Metabolic intermediate biosynthesis; 5-phospho-alpha-D-ribose 1-diphosphate biosynthesis; 5-phospho-alpha-D-ribose 1-diphosphate from D-ribose 5-phosphate (route I): step 1/1.</text>
</comment>
<dbReference type="SMART" id="SM01400">
    <property type="entry name" value="Pribosyltran_N"/>
    <property type="match status" value="1"/>
</dbReference>
<evidence type="ECO:0000256" key="4">
    <source>
        <dbReference type="ARBA" id="ARBA00022741"/>
    </source>
</evidence>
<feature type="binding site" evidence="9">
    <location>
        <position position="197"/>
    </location>
    <ligand>
        <name>D-ribose 5-phosphate</name>
        <dbReference type="ChEBI" id="CHEBI:78346"/>
    </ligand>
</feature>
<dbReference type="InterPro" id="IPR037515">
    <property type="entry name" value="Rib-P_diPkinase_bac"/>
</dbReference>
<evidence type="ECO:0000256" key="7">
    <source>
        <dbReference type="ARBA" id="ARBA00022842"/>
    </source>
</evidence>
<evidence type="ECO:0000256" key="2">
    <source>
        <dbReference type="ARBA" id="ARBA00022723"/>
    </source>
</evidence>
<dbReference type="FunFam" id="3.40.50.2020:FF:000014">
    <property type="entry name" value="Ribose-phosphate pyrophosphokinase 1"/>
    <property type="match status" value="1"/>
</dbReference>
<evidence type="ECO:0000256" key="5">
    <source>
        <dbReference type="ARBA" id="ARBA00022777"/>
    </source>
</evidence>
<sequence>MNLEEELRLFTGRANPELAEKIAMYLKIPLGNIEIKTFSDKEIYVKINESVRGKDVFLLQPTCPPSNENIMELLIMIDACKRASAKRITAVIPYYGYARQDKKDEPRVPITAKLVADLISTAGADRVLTMDLHCAQIQGFFDIKVDHLFAAPVIIDYFRKKGLENLVVISPDVGGVVRARAYAKRLKAPLAIIDKRRPRANEAEVMHVVGEVRGKDALIIDDIVDTGGTLLAAVDALKKEGVRDVYASCTHPVLSGDALNRICKSPLKEMVVTDTIPLRKKEDGKIKVLSVASLLGEAIKRIHENRSVSSLFI</sequence>
<dbReference type="FunFam" id="3.40.50.2020:FF:000002">
    <property type="entry name" value="Ribose-phosphate pyrophosphokinase"/>
    <property type="match status" value="1"/>
</dbReference>
<dbReference type="Pfam" id="PF13793">
    <property type="entry name" value="Pribosyltran_N"/>
    <property type="match status" value="1"/>
</dbReference>
<keyword evidence="4 9" id="KW-0547">Nucleotide-binding</keyword>
<feature type="binding site" evidence="9">
    <location>
        <begin position="225"/>
        <end position="229"/>
    </location>
    <ligand>
        <name>D-ribose 5-phosphate</name>
        <dbReference type="ChEBI" id="CHEBI:78346"/>
    </ligand>
</feature>
<comment type="function">
    <text evidence="9">Involved in the biosynthesis of the central metabolite phospho-alpha-D-ribosyl-1-pyrophosphate (PRPP) via the transfer of pyrophosphoryl group from ATP to 1-hydroxyl of ribose-5-phosphate (Rib-5-P).</text>
</comment>
<keyword evidence="5 9" id="KW-0418">Kinase</keyword>
<protein>
    <recommendedName>
        <fullName evidence="9">Ribose-phosphate pyrophosphokinase</fullName>
        <shortName evidence="9">RPPK</shortName>
        <ecNumber evidence="9">2.7.6.1</ecNumber>
    </recommendedName>
    <alternativeName>
        <fullName evidence="9">5-phospho-D-ribosyl alpha-1-diphosphate synthase</fullName>
    </alternativeName>
    <alternativeName>
        <fullName evidence="9">Phosphoribosyl diphosphate synthase</fullName>
    </alternativeName>
    <alternativeName>
        <fullName evidence="9">Phosphoribosyl pyrophosphate synthase</fullName>
        <shortName evidence="9">P-Rib-PP synthase</shortName>
        <shortName evidence="9">PRPP synthase</shortName>
        <shortName evidence="9">PRPPase</shortName>
    </alternativeName>
</protein>
<evidence type="ECO:0000313" key="11">
    <source>
        <dbReference type="EMBL" id="RLE09081.1"/>
    </source>
</evidence>
<dbReference type="SUPFAM" id="SSF53271">
    <property type="entry name" value="PRTase-like"/>
    <property type="match status" value="1"/>
</dbReference>
<keyword evidence="7 9" id="KW-0460">Magnesium</keyword>
<dbReference type="InterPro" id="IPR005946">
    <property type="entry name" value="Rib-P_diPkinase"/>
</dbReference>
<keyword evidence="3 9" id="KW-0545">Nucleotide biosynthesis</keyword>
<dbReference type="NCBIfam" id="NF002320">
    <property type="entry name" value="PRK01259.1"/>
    <property type="match status" value="1"/>
</dbReference>
<dbReference type="Proteomes" id="UP000279422">
    <property type="component" value="Unassembled WGS sequence"/>
</dbReference>
<dbReference type="InterPro" id="IPR029057">
    <property type="entry name" value="PRTase-like"/>
</dbReference>
<feature type="binding site" evidence="9">
    <location>
        <position position="133"/>
    </location>
    <ligand>
        <name>Mg(2+)</name>
        <dbReference type="ChEBI" id="CHEBI:18420"/>
    </ligand>
</feature>
<feature type="binding site" evidence="9">
    <location>
        <begin position="40"/>
        <end position="42"/>
    </location>
    <ligand>
        <name>ATP</name>
        <dbReference type="ChEBI" id="CHEBI:30616"/>
    </ligand>
</feature>
<dbReference type="AlphaFoldDB" id="A0A497E3B3"/>
<keyword evidence="9" id="KW-0963">Cytoplasm</keyword>
<dbReference type="EC" id="2.7.6.1" evidence="9"/>
<feature type="active site" evidence="9">
    <location>
        <position position="195"/>
    </location>
</feature>
<dbReference type="HAMAP" id="MF_00583_B">
    <property type="entry name" value="RibP_PPkinase_B"/>
    <property type="match status" value="1"/>
</dbReference>
<proteinExistence type="inferred from homology"/>
<evidence type="ECO:0000259" key="10">
    <source>
        <dbReference type="Pfam" id="PF13793"/>
    </source>
</evidence>
<accession>A0A497E3B3</accession>
<evidence type="ECO:0000256" key="1">
    <source>
        <dbReference type="ARBA" id="ARBA00022679"/>
    </source>
</evidence>
<dbReference type="UniPathway" id="UPA00087">
    <property type="reaction ID" value="UER00172"/>
</dbReference>
<keyword evidence="1 9" id="KW-0808">Transferase</keyword>
<feature type="binding site" evidence="9">
    <location>
        <begin position="99"/>
        <end position="100"/>
    </location>
    <ligand>
        <name>ATP</name>
        <dbReference type="ChEBI" id="CHEBI:30616"/>
    </ligand>
</feature>
<comment type="catalytic activity">
    <reaction evidence="8 9">
        <text>D-ribose 5-phosphate + ATP = 5-phospho-alpha-D-ribose 1-diphosphate + AMP + H(+)</text>
        <dbReference type="Rhea" id="RHEA:15609"/>
        <dbReference type="ChEBI" id="CHEBI:15378"/>
        <dbReference type="ChEBI" id="CHEBI:30616"/>
        <dbReference type="ChEBI" id="CHEBI:58017"/>
        <dbReference type="ChEBI" id="CHEBI:78346"/>
        <dbReference type="ChEBI" id="CHEBI:456215"/>
        <dbReference type="EC" id="2.7.6.1"/>
    </reaction>
</comment>
<comment type="similarity">
    <text evidence="9">Belongs to the ribose-phosphate pyrophosphokinase family. Class I subfamily.</text>
</comment>
<reference evidence="11 12" key="1">
    <citation type="submission" date="2018-06" db="EMBL/GenBank/DDBJ databases">
        <title>Extensive metabolic versatility and redundancy in microbially diverse, dynamic hydrothermal sediments.</title>
        <authorList>
            <person name="Dombrowski N."/>
            <person name="Teske A."/>
            <person name="Baker B.J."/>
        </authorList>
    </citation>
    <scope>NUCLEOTIDE SEQUENCE [LARGE SCALE GENOMIC DNA]</scope>
    <source>
        <strain evidence="11">B47_G16</strain>
    </source>
</reference>
<evidence type="ECO:0000256" key="6">
    <source>
        <dbReference type="ARBA" id="ARBA00022840"/>
    </source>
</evidence>
<feature type="binding site" evidence="9">
    <location>
        <position position="172"/>
    </location>
    <ligand>
        <name>Mg(2+)</name>
        <dbReference type="ChEBI" id="CHEBI:18420"/>
    </ligand>
</feature>
<dbReference type="InterPro" id="IPR000836">
    <property type="entry name" value="PRTase_dom"/>
</dbReference>
<dbReference type="GO" id="GO:0016301">
    <property type="term" value="F:kinase activity"/>
    <property type="evidence" value="ECO:0007669"/>
    <property type="project" value="UniProtKB-KW"/>
</dbReference>
<dbReference type="GO" id="GO:0006164">
    <property type="term" value="P:purine nucleotide biosynthetic process"/>
    <property type="evidence" value="ECO:0007669"/>
    <property type="project" value="TreeGrafter"/>
</dbReference>
<gene>
    <name evidence="9" type="primary">prs</name>
    <name evidence="11" type="ORF">DRJ00_05085</name>
</gene>
<dbReference type="PANTHER" id="PTHR10210:SF41">
    <property type="entry name" value="RIBOSE-PHOSPHATE PYROPHOSPHOKINASE 1, CHLOROPLASTIC"/>
    <property type="match status" value="1"/>
</dbReference>
<evidence type="ECO:0000256" key="9">
    <source>
        <dbReference type="HAMAP-Rule" id="MF_00583"/>
    </source>
</evidence>
<comment type="caution">
    <text evidence="11">The sequence shown here is derived from an EMBL/GenBank/DDBJ whole genome shotgun (WGS) entry which is preliminary data.</text>
</comment>
<organism evidence="11 12">
    <name type="scientific">Aerophobetes bacterium</name>
    <dbReference type="NCBI Taxonomy" id="2030807"/>
    <lineage>
        <taxon>Bacteria</taxon>
        <taxon>Candidatus Aerophobota</taxon>
    </lineage>
</organism>
<dbReference type="GO" id="GO:0002189">
    <property type="term" value="C:ribose phosphate diphosphokinase complex"/>
    <property type="evidence" value="ECO:0007669"/>
    <property type="project" value="TreeGrafter"/>
</dbReference>
<dbReference type="NCBIfam" id="TIGR01251">
    <property type="entry name" value="ribP_PPkin"/>
    <property type="match status" value="1"/>
</dbReference>
<feature type="domain" description="Ribose-phosphate pyrophosphokinase N-terminal" evidence="10">
    <location>
        <begin position="8"/>
        <end position="123"/>
    </location>
</feature>
<comment type="subunit">
    <text evidence="9">Homohexamer.</text>
</comment>
<evidence type="ECO:0000256" key="3">
    <source>
        <dbReference type="ARBA" id="ARBA00022727"/>
    </source>
</evidence>
<evidence type="ECO:0000256" key="8">
    <source>
        <dbReference type="ARBA" id="ARBA00049535"/>
    </source>
</evidence>
<dbReference type="GO" id="GO:0005524">
    <property type="term" value="F:ATP binding"/>
    <property type="evidence" value="ECO:0007669"/>
    <property type="project" value="UniProtKB-KW"/>
</dbReference>
<name>A0A497E3B3_UNCAE</name>
<evidence type="ECO:0000313" key="12">
    <source>
        <dbReference type="Proteomes" id="UP000279422"/>
    </source>
</evidence>
<dbReference type="CDD" id="cd06223">
    <property type="entry name" value="PRTases_typeI"/>
    <property type="match status" value="1"/>
</dbReference>
<dbReference type="Pfam" id="PF14572">
    <property type="entry name" value="Pribosyl_synth"/>
    <property type="match status" value="1"/>
</dbReference>
<dbReference type="InterPro" id="IPR029099">
    <property type="entry name" value="Pribosyltran_N"/>
</dbReference>
<dbReference type="GO" id="GO:0004749">
    <property type="term" value="F:ribose phosphate diphosphokinase activity"/>
    <property type="evidence" value="ECO:0007669"/>
    <property type="project" value="UniProtKB-UniRule"/>
</dbReference>
<dbReference type="GO" id="GO:0006015">
    <property type="term" value="P:5-phosphoribose 1-diphosphate biosynthetic process"/>
    <property type="evidence" value="ECO:0007669"/>
    <property type="project" value="UniProtKB-UniRule"/>
</dbReference>
<comment type="cofactor">
    <cofactor evidence="9">
        <name>Mg(2+)</name>
        <dbReference type="ChEBI" id="CHEBI:18420"/>
    </cofactor>
    <text evidence="9">Binds 2 Mg(2+) ions per subunit.</text>
</comment>
<dbReference type="GO" id="GO:0005737">
    <property type="term" value="C:cytoplasm"/>
    <property type="evidence" value="ECO:0007669"/>
    <property type="project" value="UniProtKB-SubCell"/>
</dbReference>